<gene>
    <name evidence="4" type="ORF">SAMN02745857_01538</name>
</gene>
<evidence type="ECO:0000259" key="2">
    <source>
        <dbReference type="Pfam" id="PF00462"/>
    </source>
</evidence>
<dbReference type="GO" id="GO:0009055">
    <property type="term" value="F:electron transfer activity"/>
    <property type="evidence" value="ECO:0007669"/>
    <property type="project" value="TreeGrafter"/>
</dbReference>
<dbReference type="STRING" id="1121001.SAMN02745857_01538"/>
<dbReference type="Gene3D" id="3.40.30.10">
    <property type="entry name" value="Glutaredoxin"/>
    <property type="match status" value="1"/>
</dbReference>
<dbReference type="SUPFAM" id="SSF52833">
    <property type="entry name" value="Thioredoxin-like"/>
    <property type="match status" value="1"/>
</dbReference>
<dbReference type="InterPro" id="IPR036249">
    <property type="entry name" value="Thioredoxin-like_sf"/>
</dbReference>
<dbReference type="PANTHER" id="PTHR34386">
    <property type="entry name" value="GLUTAREDOXIN"/>
    <property type="match status" value="1"/>
</dbReference>
<dbReference type="PROSITE" id="PS51354">
    <property type="entry name" value="GLUTAREDOXIN_2"/>
    <property type="match status" value="1"/>
</dbReference>
<evidence type="ECO:0000313" key="5">
    <source>
        <dbReference type="Proteomes" id="UP000192761"/>
    </source>
</evidence>
<dbReference type="InterPro" id="IPR002109">
    <property type="entry name" value="Glutaredoxin"/>
</dbReference>
<proteinExistence type="predicted"/>
<keyword evidence="5" id="KW-1185">Reference proteome</keyword>
<evidence type="ECO:0000313" key="4">
    <source>
        <dbReference type="EMBL" id="SMC23080.1"/>
    </source>
</evidence>
<accession>A0A1W1XGK4</accession>
<dbReference type="Pfam" id="PF00462">
    <property type="entry name" value="Glutaredoxin"/>
    <property type="match status" value="1"/>
</dbReference>
<dbReference type="EMBL" id="FWXD01000007">
    <property type="protein sequence ID" value="SMC23080.1"/>
    <property type="molecule type" value="Genomic_DNA"/>
</dbReference>
<feature type="domain" description="DUF4124" evidence="3">
    <location>
        <begin position="7"/>
        <end position="50"/>
    </location>
</feature>
<dbReference type="Pfam" id="PF13511">
    <property type="entry name" value="DUF4124"/>
    <property type="match status" value="1"/>
</dbReference>
<organism evidence="4 5">
    <name type="scientific">Andreprevotia lacus DSM 23236</name>
    <dbReference type="NCBI Taxonomy" id="1121001"/>
    <lineage>
        <taxon>Bacteria</taxon>
        <taxon>Pseudomonadati</taxon>
        <taxon>Pseudomonadota</taxon>
        <taxon>Betaproteobacteria</taxon>
        <taxon>Neisseriales</taxon>
        <taxon>Chitinibacteraceae</taxon>
        <taxon>Andreprevotia</taxon>
    </lineage>
</organism>
<keyword evidence="1" id="KW-0732">Signal</keyword>
<dbReference type="PANTHER" id="PTHR34386:SF1">
    <property type="entry name" value="GLUTAREDOXIN-LIKE PROTEIN NRDH"/>
    <property type="match status" value="1"/>
</dbReference>
<sequence length="160" mass="17770">MRYLLILTALLPMLALAGTAYKSIDANGNVVYSDTPSTHDQKVIQVADAPYTPLPDSVLRYQKELRDGIAKRLSEADLKPDPSTVTLYTTTWCGYCRKARAYLNEHKIPFQDINIETPTGAQQMLAVSSDGKGVPLLVWKNSRKRGFSTQTYDALFAKAN</sequence>
<reference evidence="4 5" key="1">
    <citation type="submission" date="2017-04" db="EMBL/GenBank/DDBJ databases">
        <authorList>
            <person name="Afonso C.L."/>
            <person name="Miller P.J."/>
            <person name="Scott M.A."/>
            <person name="Spackman E."/>
            <person name="Goraichik I."/>
            <person name="Dimitrov K.M."/>
            <person name="Suarez D.L."/>
            <person name="Swayne D.E."/>
        </authorList>
    </citation>
    <scope>NUCLEOTIDE SEQUENCE [LARGE SCALE GENOMIC DNA]</scope>
    <source>
        <strain evidence="4 5">DSM 23236</strain>
    </source>
</reference>
<dbReference type="InterPro" id="IPR051548">
    <property type="entry name" value="Grx-like_ET"/>
</dbReference>
<name>A0A1W1XGK4_9NEIS</name>
<dbReference type="RefSeq" id="WP_373278000.1">
    <property type="nucleotide sequence ID" value="NZ_FWXD01000007.1"/>
</dbReference>
<dbReference type="AlphaFoldDB" id="A0A1W1XGK4"/>
<dbReference type="InterPro" id="IPR025392">
    <property type="entry name" value="DUF4124"/>
</dbReference>
<feature type="domain" description="Glutaredoxin" evidence="2">
    <location>
        <begin position="85"/>
        <end position="138"/>
    </location>
</feature>
<evidence type="ECO:0000256" key="1">
    <source>
        <dbReference type="SAM" id="SignalP"/>
    </source>
</evidence>
<dbReference type="Proteomes" id="UP000192761">
    <property type="component" value="Unassembled WGS sequence"/>
</dbReference>
<feature type="chain" id="PRO_5012641973" evidence="1">
    <location>
        <begin position="18"/>
        <end position="160"/>
    </location>
</feature>
<feature type="signal peptide" evidence="1">
    <location>
        <begin position="1"/>
        <end position="17"/>
    </location>
</feature>
<evidence type="ECO:0000259" key="3">
    <source>
        <dbReference type="Pfam" id="PF13511"/>
    </source>
</evidence>
<protein>
    <submittedName>
        <fullName evidence="4">Glutaredoxin</fullName>
    </submittedName>
</protein>
<dbReference type="GO" id="GO:0045454">
    <property type="term" value="P:cell redox homeostasis"/>
    <property type="evidence" value="ECO:0007669"/>
    <property type="project" value="TreeGrafter"/>
</dbReference>
<dbReference type="CDD" id="cd02976">
    <property type="entry name" value="NrdH"/>
    <property type="match status" value="1"/>
</dbReference>